<protein>
    <recommendedName>
        <fullName evidence="2">O-acyltransferase WSD1 C-terminal domain-containing protein</fullName>
    </recommendedName>
</protein>
<feature type="transmembrane region" description="Helical" evidence="1">
    <location>
        <begin position="375"/>
        <end position="397"/>
    </location>
</feature>
<dbReference type="InterPro" id="IPR045034">
    <property type="entry name" value="O-acyltransferase_WSD1-like"/>
</dbReference>
<sequence length="666" mass="76069">MLDFFVNLALFVVILFALPLVFIIFVVLKLYRRVWTNVLSMLHPDVEFVKYDTVRSLLDTYKNQGIIAVLLCVKGQAQPDAVRRHLQEVVRRRDKSGNLAFPRLRHCLLTKCGTYAWRNTKFDLDQHLTLLPFTYKGRVVTELNIQDYVNDIMSKYMPSTIPPWQITIIPSSDDQHYILFKLHHLLLSEGLNIGDLLPLIPPTRPAIGSTVSRSPLVEVFKKPVVLPQLKERLTEELSNRWNEFIACYDPLERPELLKTSPTFSQFLAFALITLVSLVKDCRKGFRVIKNDAYSKVKYVVQAGLRETDKRQVTVTNFFVSICKSLDPRNIALDVFQLIYYVVVKVPIRLPLVVFYEVRAFLNCLILGYCPYPNTFVGIVYTFIPLIYNSLREILYILSILFRAPKTIIQDILMQEESFQTFTLCGRKSVAWSDPVKIDAVRAVATLAKVSQTEIMLCAVSMCLSKYFVQSNHYVPDQLPITIRNISSNYIFATGPNIKASDAVSGILCMNLKVPNGRRDATKSHDLDDVCGKFNASLESQGLSHLMTMLQSKFEFLTKLFPLPILSVYLKYLSRKYAVSVAEITSKYPNVAQRTLWGQEVTSALYLRPPQANTCVSLCLNEYADHVRLGVMCDSQLVPHHQHLVRSFADDVKEIEADVVERLDLVE</sequence>
<gene>
    <name evidence="3" type="ORF">PHYEVI_LOCUS11762</name>
</gene>
<accession>A0A9N9XS83</accession>
<dbReference type="PANTHER" id="PTHR31650:SF23">
    <property type="entry name" value="GH11223P"/>
    <property type="match status" value="1"/>
</dbReference>
<evidence type="ECO:0000256" key="1">
    <source>
        <dbReference type="SAM" id="Phobius"/>
    </source>
</evidence>
<feature type="domain" description="O-acyltransferase WSD1 C-terminal" evidence="2">
    <location>
        <begin position="553"/>
        <end position="654"/>
    </location>
</feature>
<dbReference type="OrthoDB" id="8196708at2759"/>
<dbReference type="Proteomes" id="UP001153712">
    <property type="component" value="Chromosome 9"/>
</dbReference>
<dbReference type="InterPro" id="IPR009721">
    <property type="entry name" value="O-acyltransferase_WSD1_C"/>
</dbReference>
<feature type="transmembrane region" description="Helical" evidence="1">
    <location>
        <begin position="6"/>
        <end position="31"/>
    </location>
</feature>
<reference evidence="3" key="1">
    <citation type="submission" date="2022-01" db="EMBL/GenBank/DDBJ databases">
        <authorList>
            <person name="King R."/>
        </authorList>
    </citation>
    <scope>NUCLEOTIDE SEQUENCE</scope>
</reference>
<dbReference type="GO" id="GO:0019432">
    <property type="term" value="P:triglyceride biosynthetic process"/>
    <property type="evidence" value="ECO:0007669"/>
    <property type="project" value="TreeGrafter"/>
</dbReference>
<organism evidence="3 4">
    <name type="scientific">Phyllotreta striolata</name>
    <name type="common">Striped flea beetle</name>
    <name type="synonym">Crioceris striolata</name>
    <dbReference type="NCBI Taxonomy" id="444603"/>
    <lineage>
        <taxon>Eukaryota</taxon>
        <taxon>Metazoa</taxon>
        <taxon>Ecdysozoa</taxon>
        <taxon>Arthropoda</taxon>
        <taxon>Hexapoda</taxon>
        <taxon>Insecta</taxon>
        <taxon>Pterygota</taxon>
        <taxon>Neoptera</taxon>
        <taxon>Endopterygota</taxon>
        <taxon>Coleoptera</taxon>
        <taxon>Polyphaga</taxon>
        <taxon>Cucujiformia</taxon>
        <taxon>Chrysomeloidea</taxon>
        <taxon>Chrysomelidae</taxon>
        <taxon>Galerucinae</taxon>
        <taxon>Alticini</taxon>
        <taxon>Phyllotreta</taxon>
    </lineage>
</organism>
<keyword evidence="1" id="KW-0472">Membrane</keyword>
<dbReference type="PANTHER" id="PTHR31650">
    <property type="entry name" value="O-ACYLTRANSFERASE (WSD1-LIKE) FAMILY PROTEIN"/>
    <property type="match status" value="1"/>
</dbReference>
<dbReference type="AlphaFoldDB" id="A0A9N9XS83"/>
<keyword evidence="1" id="KW-0812">Transmembrane</keyword>
<dbReference type="GO" id="GO:0008374">
    <property type="term" value="F:O-acyltransferase activity"/>
    <property type="evidence" value="ECO:0007669"/>
    <property type="project" value="InterPro"/>
</dbReference>
<name>A0A9N9XS83_PHYSR</name>
<evidence type="ECO:0000313" key="4">
    <source>
        <dbReference type="Proteomes" id="UP001153712"/>
    </source>
</evidence>
<evidence type="ECO:0000313" key="3">
    <source>
        <dbReference type="EMBL" id="CAG9865531.1"/>
    </source>
</evidence>
<proteinExistence type="predicted"/>
<dbReference type="Pfam" id="PF06974">
    <property type="entry name" value="WS_DGAT_C"/>
    <property type="match status" value="1"/>
</dbReference>
<keyword evidence="1" id="KW-1133">Transmembrane helix</keyword>
<evidence type="ECO:0000259" key="2">
    <source>
        <dbReference type="Pfam" id="PF06974"/>
    </source>
</evidence>
<dbReference type="GO" id="GO:0005886">
    <property type="term" value="C:plasma membrane"/>
    <property type="evidence" value="ECO:0007669"/>
    <property type="project" value="TreeGrafter"/>
</dbReference>
<dbReference type="EMBL" id="OU900102">
    <property type="protein sequence ID" value="CAG9865531.1"/>
    <property type="molecule type" value="Genomic_DNA"/>
</dbReference>
<keyword evidence="4" id="KW-1185">Reference proteome</keyword>